<dbReference type="InterPro" id="IPR004761">
    <property type="entry name" value="Spore_GerAB"/>
</dbReference>
<evidence type="ECO:0000256" key="8">
    <source>
        <dbReference type="SAM" id="Phobius"/>
    </source>
</evidence>
<dbReference type="Pfam" id="PF03845">
    <property type="entry name" value="Spore_permease"/>
    <property type="match status" value="1"/>
</dbReference>
<feature type="transmembrane region" description="Helical" evidence="8">
    <location>
        <begin position="214"/>
        <end position="237"/>
    </location>
</feature>
<dbReference type="RefSeq" id="WP_317980435.1">
    <property type="nucleotide sequence ID" value="NZ_BTCL01000009.1"/>
</dbReference>
<gene>
    <name evidence="9" type="ORF">PghCCS26_30210</name>
</gene>
<feature type="transmembrane region" description="Helical" evidence="8">
    <location>
        <begin position="333"/>
        <end position="356"/>
    </location>
</feature>
<keyword evidence="4" id="KW-0309">Germination</keyword>
<keyword evidence="10" id="KW-1185">Reference proteome</keyword>
<evidence type="ECO:0000256" key="7">
    <source>
        <dbReference type="ARBA" id="ARBA00023136"/>
    </source>
</evidence>
<evidence type="ECO:0000313" key="10">
    <source>
        <dbReference type="Proteomes" id="UP001285921"/>
    </source>
</evidence>
<comment type="subcellular location">
    <subcellularLocation>
        <location evidence="1">Membrane</location>
        <topology evidence="1">Multi-pass membrane protein</topology>
    </subcellularLocation>
</comment>
<feature type="transmembrane region" description="Helical" evidence="8">
    <location>
        <begin position="305"/>
        <end position="321"/>
    </location>
</feature>
<evidence type="ECO:0000256" key="1">
    <source>
        <dbReference type="ARBA" id="ARBA00004141"/>
    </source>
</evidence>
<keyword evidence="5 8" id="KW-0812">Transmembrane</keyword>
<feature type="transmembrane region" description="Helical" evidence="8">
    <location>
        <begin position="182"/>
        <end position="202"/>
    </location>
</feature>
<name>A0ABQ6NMW1_9BACL</name>
<comment type="caution">
    <text evidence="9">The sequence shown here is derived from an EMBL/GenBank/DDBJ whole genome shotgun (WGS) entry which is preliminary data.</text>
</comment>
<feature type="transmembrane region" description="Helical" evidence="8">
    <location>
        <begin position="272"/>
        <end position="293"/>
    </location>
</feature>
<evidence type="ECO:0000256" key="4">
    <source>
        <dbReference type="ARBA" id="ARBA00022544"/>
    </source>
</evidence>
<accession>A0ABQ6NMW1</accession>
<dbReference type="NCBIfam" id="TIGR00912">
    <property type="entry name" value="2A0309"/>
    <property type="match status" value="1"/>
</dbReference>
<dbReference type="Gene3D" id="1.20.1740.10">
    <property type="entry name" value="Amino acid/polyamine transporter I"/>
    <property type="match status" value="1"/>
</dbReference>
<keyword evidence="7 8" id="KW-0472">Membrane</keyword>
<feature type="transmembrane region" description="Helical" evidence="8">
    <location>
        <begin position="12"/>
        <end position="33"/>
    </location>
</feature>
<reference evidence="9 10" key="1">
    <citation type="submission" date="2023-05" db="EMBL/GenBank/DDBJ databases">
        <title>Draft genome of Paenibacillus sp. CCS26.</title>
        <authorList>
            <person name="Akita H."/>
            <person name="Shinto Y."/>
            <person name="Kimura Z."/>
        </authorList>
    </citation>
    <scope>NUCLEOTIDE SEQUENCE [LARGE SCALE GENOMIC DNA]</scope>
    <source>
        <strain evidence="9 10">CCS26</strain>
    </source>
</reference>
<evidence type="ECO:0000256" key="3">
    <source>
        <dbReference type="ARBA" id="ARBA00022448"/>
    </source>
</evidence>
<keyword evidence="6 8" id="KW-1133">Transmembrane helix</keyword>
<feature type="transmembrane region" description="Helical" evidence="8">
    <location>
        <begin position="116"/>
        <end position="136"/>
    </location>
</feature>
<feature type="transmembrane region" description="Helical" evidence="8">
    <location>
        <begin position="143"/>
        <end position="162"/>
    </location>
</feature>
<evidence type="ECO:0000256" key="6">
    <source>
        <dbReference type="ARBA" id="ARBA00022989"/>
    </source>
</evidence>
<dbReference type="PANTHER" id="PTHR34975">
    <property type="entry name" value="SPORE GERMINATION PROTEIN A2"/>
    <property type="match status" value="1"/>
</dbReference>
<feature type="transmembrane region" description="Helical" evidence="8">
    <location>
        <begin position="80"/>
        <end position="104"/>
    </location>
</feature>
<proteinExistence type="inferred from homology"/>
<evidence type="ECO:0000256" key="5">
    <source>
        <dbReference type="ARBA" id="ARBA00022692"/>
    </source>
</evidence>
<keyword evidence="3" id="KW-0813">Transport</keyword>
<comment type="similarity">
    <text evidence="2">Belongs to the amino acid-polyamine-organocation (APC) superfamily. Spore germination protein (SGP) (TC 2.A.3.9) family.</text>
</comment>
<protein>
    <submittedName>
        <fullName evidence="9">Germination protein</fullName>
    </submittedName>
</protein>
<evidence type="ECO:0000256" key="2">
    <source>
        <dbReference type="ARBA" id="ARBA00007998"/>
    </source>
</evidence>
<dbReference type="EMBL" id="BTCL01000009">
    <property type="protein sequence ID" value="GMK45893.1"/>
    <property type="molecule type" value="Genomic_DNA"/>
</dbReference>
<dbReference type="PANTHER" id="PTHR34975:SF2">
    <property type="entry name" value="SPORE GERMINATION PROTEIN A2"/>
    <property type="match status" value="1"/>
</dbReference>
<feature type="transmembrane region" description="Helical" evidence="8">
    <location>
        <begin position="39"/>
        <end position="59"/>
    </location>
</feature>
<evidence type="ECO:0000313" key="9">
    <source>
        <dbReference type="EMBL" id="GMK45893.1"/>
    </source>
</evidence>
<organism evidence="9 10">
    <name type="scientific">Paenibacillus glycanilyticus</name>
    <dbReference type="NCBI Taxonomy" id="126569"/>
    <lineage>
        <taxon>Bacteria</taxon>
        <taxon>Bacillati</taxon>
        <taxon>Bacillota</taxon>
        <taxon>Bacilli</taxon>
        <taxon>Bacillales</taxon>
        <taxon>Paenibacillaceae</taxon>
        <taxon>Paenibacillus</taxon>
    </lineage>
</organism>
<dbReference type="Proteomes" id="UP001285921">
    <property type="component" value="Unassembled WGS sequence"/>
</dbReference>
<sequence length="369" mass="40181">MKPAISTLQTVAIIQSAITPTLVLAIPSVMVSIAHHDAWISGVIAAIAGVIMALGIALICKANKGQLFVEWMESSFGRPIGMALGLLIGIYYFNTFCVIVRAFADFVADIVLDSTPLYMLTIMMVIVTAFIVLQGIEAIARSAFMVLIMIVIVIPVSVAVLYTDIGFERLIPVFDTSMVRMAIASFPPIGLLSEVAILLLISPYMKNPKSGMKASVIGTILGASQLVLIILLALTIFGQQLVPLMSYAFVNVMAIVEVGEFLERIEVFTVSVWFLTMYVKLSLFLFASVHCIFHSLRLRSERHTVIGLSILAIVTSAGEWPQNMESSFMATMVNMPVLLIMNIALPILIALGLLVTRGKRKRQGGMQKP</sequence>